<name>A0A329MJP3_9BACL</name>
<feature type="region of interest" description="Disordered" evidence="1">
    <location>
        <begin position="126"/>
        <end position="179"/>
    </location>
</feature>
<proteinExistence type="predicted"/>
<evidence type="ECO:0000313" key="5">
    <source>
        <dbReference type="Proteomes" id="UP000250369"/>
    </source>
</evidence>
<feature type="region of interest" description="Disordered" evidence="1">
    <location>
        <begin position="46"/>
        <end position="69"/>
    </location>
</feature>
<feature type="compositionally biased region" description="Low complexity" evidence="1">
    <location>
        <begin position="151"/>
        <end position="170"/>
    </location>
</feature>
<accession>A0A329MJP3</accession>
<feature type="compositionally biased region" description="Basic and acidic residues" evidence="1">
    <location>
        <begin position="419"/>
        <end position="428"/>
    </location>
</feature>
<feature type="region of interest" description="Disordered" evidence="1">
    <location>
        <begin position="412"/>
        <end position="445"/>
    </location>
</feature>
<evidence type="ECO:0000313" key="4">
    <source>
        <dbReference type="EMBL" id="RAV19798.1"/>
    </source>
</evidence>
<evidence type="ECO:0000256" key="2">
    <source>
        <dbReference type="SAM" id="Phobius"/>
    </source>
</evidence>
<dbReference type="Proteomes" id="UP000250369">
    <property type="component" value="Unassembled WGS sequence"/>
</dbReference>
<keyword evidence="5" id="KW-1185">Reference proteome</keyword>
<dbReference type="RefSeq" id="WP_113032228.1">
    <property type="nucleotide sequence ID" value="NZ_QMFB01000010.1"/>
</dbReference>
<comment type="caution">
    <text evidence="4">The sequence shown here is derived from an EMBL/GenBank/DDBJ whole genome shotgun (WGS) entry which is preliminary data.</text>
</comment>
<dbReference type="OrthoDB" id="5381491at2"/>
<keyword evidence="2" id="KW-0472">Membrane</keyword>
<protein>
    <submittedName>
        <fullName evidence="4">DUF4349 domain-containing protein</fullName>
    </submittedName>
</protein>
<dbReference type="InterPro" id="IPR025645">
    <property type="entry name" value="DUF4349"/>
</dbReference>
<feature type="compositionally biased region" description="Polar residues" evidence="1">
    <location>
        <begin position="46"/>
        <end position="65"/>
    </location>
</feature>
<sequence>MKTRDNHANRTKVNCVRDLGKAVSETPVTQSSDAASQSAVSGLVETASQSTVLRSSEAASQNLLSRSKEKPARFRIRAGSGAALRSGKLQQAVAALLITAALLAGCSGESGQSSNAANELAAPQGMADNAAGSKEKADDSAKAPAEGQGTAAADKNQASPAAASAQPRTAGSTGSGMGDASDAISRKLIYKANIAMEVKSYDDAQTEIQNLITLNGGYMLVFSENQTQNEKSGNFTIKVPANGFSTFLADLAKIGHLKLQRSVQGQDVTEEYVDLSSRLKGKEVEEARLLAFMEKAMQADDLVTFSNQLGKVQEEIEKIKGRMRFIDQNVSLSTIELRLYEKMNGATVKSENESPESAFTRAGNALKGSARFIGDLFEGLFVFLAGALPILLVLAIVGVPAIYGYMKTQKNNPQRRKSAYGEKIEPSHRGPGATDKAPDDKEDDA</sequence>
<evidence type="ECO:0000259" key="3">
    <source>
        <dbReference type="Pfam" id="PF14257"/>
    </source>
</evidence>
<organism evidence="4 5">
    <name type="scientific">Paenibacillus contaminans</name>
    <dbReference type="NCBI Taxonomy" id="450362"/>
    <lineage>
        <taxon>Bacteria</taxon>
        <taxon>Bacillati</taxon>
        <taxon>Bacillota</taxon>
        <taxon>Bacilli</taxon>
        <taxon>Bacillales</taxon>
        <taxon>Paenibacillaceae</taxon>
        <taxon>Paenibacillus</taxon>
    </lineage>
</organism>
<feature type="transmembrane region" description="Helical" evidence="2">
    <location>
        <begin position="380"/>
        <end position="406"/>
    </location>
</feature>
<gene>
    <name evidence="4" type="ORF">DQG23_17810</name>
</gene>
<dbReference type="EMBL" id="QMFB01000010">
    <property type="protein sequence ID" value="RAV19798.1"/>
    <property type="molecule type" value="Genomic_DNA"/>
</dbReference>
<keyword evidence="2" id="KW-1133">Transmembrane helix</keyword>
<evidence type="ECO:0000256" key="1">
    <source>
        <dbReference type="SAM" id="MobiDB-lite"/>
    </source>
</evidence>
<feature type="domain" description="DUF4349" evidence="3">
    <location>
        <begin position="186"/>
        <end position="399"/>
    </location>
</feature>
<keyword evidence="2" id="KW-0812">Transmembrane</keyword>
<reference evidence="4 5" key="1">
    <citation type="journal article" date="2009" name="Int. J. Syst. Evol. Microbiol.">
        <title>Paenibacillus contaminans sp. nov., isolated from a contaminated laboratory plate.</title>
        <authorList>
            <person name="Chou J.H."/>
            <person name="Lee J.H."/>
            <person name="Lin M.C."/>
            <person name="Chang P.S."/>
            <person name="Arun A.B."/>
            <person name="Young C.C."/>
            <person name="Chen W.M."/>
        </authorList>
    </citation>
    <scope>NUCLEOTIDE SEQUENCE [LARGE SCALE GENOMIC DNA]</scope>
    <source>
        <strain evidence="4 5">CKOBP-6</strain>
    </source>
</reference>
<dbReference type="Pfam" id="PF14257">
    <property type="entry name" value="DUF4349"/>
    <property type="match status" value="1"/>
</dbReference>
<dbReference type="AlphaFoldDB" id="A0A329MJP3"/>